<dbReference type="Proteomes" id="UP001530315">
    <property type="component" value="Unassembled WGS sequence"/>
</dbReference>
<dbReference type="Pfam" id="PF00856">
    <property type="entry name" value="SET"/>
    <property type="match status" value="1"/>
</dbReference>
<dbReference type="PROSITE" id="PS50280">
    <property type="entry name" value="SET"/>
    <property type="match status" value="1"/>
</dbReference>
<gene>
    <name evidence="4" type="ORF">ACHAW5_001656</name>
</gene>
<name>A0ABD3QGL7_9STRA</name>
<dbReference type="InterPro" id="IPR001214">
    <property type="entry name" value="SET_dom"/>
</dbReference>
<feature type="domain" description="SET" evidence="3">
    <location>
        <begin position="120"/>
        <end position="330"/>
    </location>
</feature>
<dbReference type="CDD" id="cd08161">
    <property type="entry name" value="SET"/>
    <property type="match status" value="1"/>
</dbReference>
<reference evidence="4 5" key="1">
    <citation type="submission" date="2024-10" db="EMBL/GenBank/DDBJ databases">
        <title>Updated reference genomes for cyclostephanoid diatoms.</title>
        <authorList>
            <person name="Roberts W.R."/>
            <person name="Alverson A.J."/>
        </authorList>
    </citation>
    <scope>NUCLEOTIDE SEQUENCE [LARGE SCALE GENOMIC DNA]</scope>
    <source>
        <strain evidence="4 5">AJA276-08</strain>
    </source>
</reference>
<dbReference type="InterPro" id="IPR046341">
    <property type="entry name" value="SET_dom_sf"/>
</dbReference>
<organism evidence="4 5">
    <name type="scientific">Stephanodiscus triporus</name>
    <dbReference type="NCBI Taxonomy" id="2934178"/>
    <lineage>
        <taxon>Eukaryota</taxon>
        <taxon>Sar</taxon>
        <taxon>Stramenopiles</taxon>
        <taxon>Ochrophyta</taxon>
        <taxon>Bacillariophyta</taxon>
        <taxon>Coscinodiscophyceae</taxon>
        <taxon>Thalassiosirophycidae</taxon>
        <taxon>Stephanodiscales</taxon>
        <taxon>Stephanodiscaceae</taxon>
        <taxon>Stephanodiscus</taxon>
    </lineage>
</organism>
<comment type="caution">
    <text evidence="4">The sequence shown here is derived from an EMBL/GenBank/DDBJ whole genome shotgun (WGS) entry which is preliminary data.</text>
</comment>
<accession>A0ABD3QGL7</accession>
<dbReference type="EMBL" id="JALLAZ020000275">
    <property type="protein sequence ID" value="KAL3798929.1"/>
    <property type="molecule type" value="Genomic_DNA"/>
</dbReference>
<feature type="signal peptide" evidence="2">
    <location>
        <begin position="1"/>
        <end position="20"/>
    </location>
</feature>
<sequence>MLTSSPIPIVLLTLTAIASAFVHPTINANRKFAPRDSIIIQAFDDEQNIVIAGECRIVSQISRLLKDTQLELLSDTSKCRTQHPQSTVEADNEMRNIDPEQMVHEAILSSRLHLPFLHRTKLGPSKIDGAGRGLFATENIAKGEAITCYPGDAVLYELPSSDDEEDDFDETEDDFEDGYDEDEEGTETICLWGAHVPITDRWDEDKVFDGTESTSPLTAYAVSVDDHYSIMGHPELDGNPAYFGHFANDGAGEFAFEGPNSQNNSRASLELGLDTGEDEEFGVEDNIAAYVLKSLEVSNAMHRSLADGLHVVTVATRDIVAGEEIFVTYGPDYWVENSK</sequence>
<feature type="compositionally biased region" description="Acidic residues" evidence="1">
    <location>
        <begin position="160"/>
        <end position="181"/>
    </location>
</feature>
<dbReference type="SMART" id="SM00317">
    <property type="entry name" value="SET"/>
    <property type="match status" value="1"/>
</dbReference>
<proteinExistence type="predicted"/>
<keyword evidence="2" id="KW-0732">Signal</keyword>
<feature type="region of interest" description="Disordered" evidence="1">
    <location>
        <begin position="159"/>
        <end position="181"/>
    </location>
</feature>
<evidence type="ECO:0000256" key="1">
    <source>
        <dbReference type="SAM" id="MobiDB-lite"/>
    </source>
</evidence>
<feature type="chain" id="PRO_5044815885" description="SET domain-containing protein" evidence="2">
    <location>
        <begin position="21"/>
        <end position="339"/>
    </location>
</feature>
<keyword evidence="5" id="KW-1185">Reference proteome</keyword>
<dbReference type="AlphaFoldDB" id="A0ABD3QGL7"/>
<protein>
    <recommendedName>
        <fullName evidence="3">SET domain-containing protein</fullName>
    </recommendedName>
</protein>
<dbReference type="SUPFAM" id="SSF82199">
    <property type="entry name" value="SET domain"/>
    <property type="match status" value="1"/>
</dbReference>
<evidence type="ECO:0000313" key="4">
    <source>
        <dbReference type="EMBL" id="KAL3798929.1"/>
    </source>
</evidence>
<evidence type="ECO:0000256" key="2">
    <source>
        <dbReference type="SAM" id="SignalP"/>
    </source>
</evidence>
<evidence type="ECO:0000259" key="3">
    <source>
        <dbReference type="PROSITE" id="PS50280"/>
    </source>
</evidence>
<evidence type="ECO:0000313" key="5">
    <source>
        <dbReference type="Proteomes" id="UP001530315"/>
    </source>
</evidence>
<dbReference type="Gene3D" id="2.170.270.10">
    <property type="entry name" value="SET domain"/>
    <property type="match status" value="2"/>
</dbReference>